<dbReference type="Gramene" id="TraesWEE_scaffold_022973_01G000100.1">
    <property type="protein sequence ID" value="TraesWEE_scaffold_022973_01G000100.1"/>
    <property type="gene ID" value="TraesWEE_scaffold_022973_01G000100"/>
</dbReference>
<dbReference type="EnsemblPlants" id="TraesCS6B02G407200.1">
    <property type="protein sequence ID" value="TraesCS6B02G407200.1.cds1"/>
    <property type="gene ID" value="TraesCS6B02G407200"/>
</dbReference>
<name>A0A3B6PUB4_WHEAT</name>
<organism evidence="2">
    <name type="scientific">Triticum aestivum</name>
    <name type="common">Wheat</name>
    <dbReference type="NCBI Taxonomy" id="4565"/>
    <lineage>
        <taxon>Eukaryota</taxon>
        <taxon>Viridiplantae</taxon>
        <taxon>Streptophyta</taxon>
        <taxon>Embryophyta</taxon>
        <taxon>Tracheophyta</taxon>
        <taxon>Spermatophyta</taxon>
        <taxon>Magnoliopsida</taxon>
        <taxon>Liliopsida</taxon>
        <taxon>Poales</taxon>
        <taxon>Poaceae</taxon>
        <taxon>BOP clade</taxon>
        <taxon>Pooideae</taxon>
        <taxon>Triticodae</taxon>
        <taxon>Triticeae</taxon>
        <taxon>Triticinae</taxon>
        <taxon>Triticum</taxon>
    </lineage>
</organism>
<dbReference type="Gramene" id="TraesCS6B02G407200.1">
    <property type="protein sequence ID" value="TraesCS6B02G407200.1.cds1"/>
    <property type="gene ID" value="TraesCS6B02G407200"/>
</dbReference>
<dbReference type="SUPFAM" id="SSF81383">
    <property type="entry name" value="F-box domain"/>
    <property type="match status" value="1"/>
</dbReference>
<proteinExistence type="predicted"/>
<dbReference type="InterPro" id="IPR053197">
    <property type="entry name" value="F-box_SCFL_complex_component"/>
</dbReference>
<dbReference type="InterPro" id="IPR053781">
    <property type="entry name" value="F-box_AtFBL13-like"/>
</dbReference>
<feature type="domain" description="F-box" evidence="1">
    <location>
        <begin position="10"/>
        <end position="60"/>
    </location>
</feature>
<reference evidence="2" key="1">
    <citation type="submission" date="2018-08" db="EMBL/GenBank/DDBJ databases">
        <authorList>
            <person name="Rossello M."/>
        </authorList>
    </citation>
    <scope>NUCLEOTIDE SEQUENCE [LARGE SCALE GENOMIC DNA]</scope>
    <source>
        <strain evidence="2">cv. Chinese Spring</strain>
    </source>
</reference>
<dbReference type="Gene3D" id="1.20.1280.50">
    <property type="match status" value="1"/>
</dbReference>
<dbReference type="InterPro" id="IPR036047">
    <property type="entry name" value="F-box-like_dom_sf"/>
</dbReference>
<evidence type="ECO:0000313" key="2">
    <source>
        <dbReference type="EnsemblPlants" id="TraesCS6B02G407200.1.cds1"/>
    </source>
</evidence>
<dbReference type="PROSITE" id="PS50181">
    <property type="entry name" value="FBOX"/>
    <property type="match status" value="1"/>
</dbReference>
<dbReference type="Gramene" id="TraesCS6B03G1148500.1">
    <property type="protein sequence ID" value="TraesCS6B03G1148500.1.CDS1"/>
    <property type="gene ID" value="TraesCS6B03G1148500"/>
</dbReference>
<dbReference type="InterPro" id="IPR001810">
    <property type="entry name" value="F-box_dom"/>
</dbReference>
<dbReference type="AlphaFoldDB" id="A0A3B6PUB4"/>
<keyword evidence="3" id="KW-1185">Reference proteome</keyword>
<protein>
    <recommendedName>
        <fullName evidence="1">F-box domain-containing protein</fullName>
    </recommendedName>
</protein>
<accession>A0A3B6PUB4</accession>
<reference evidence="2" key="2">
    <citation type="submission" date="2018-10" db="UniProtKB">
        <authorList>
            <consortium name="EnsemblPlants"/>
        </authorList>
    </citation>
    <scope>IDENTIFICATION</scope>
</reference>
<evidence type="ECO:0000313" key="3">
    <source>
        <dbReference type="Proteomes" id="UP000019116"/>
    </source>
</evidence>
<sequence>MHTRAAASGEDLFRVLPDELLRHVISFLPSDDALQTCVLDTRWRNLWRSTTSLDLNFVYGCSRILSCERFKTMVKLIILLRGNSLLVKGGINACENKIQSACAPARLSWASIYLGTGASCSRN</sequence>
<dbReference type="Gramene" id="TraesCLE_scaffold_025748_01G000100.1">
    <property type="protein sequence ID" value="TraesCLE_scaffold_025748_01G000100.1"/>
    <property type="gene ID" value="TraesCLE_scaffold_025748_01G000100"/>
</dbReference>
<dbReference type="Proteomes" id="UP000019116">
    <property type="component" value="Chromosome 6B"/>
</dbReference>
<dbReference type="PANTHER" id="PTHR34223">
    <property type="entry name" value="OS11G0201299 PROTEIN"/>
    <property type="match status" value="1"/>
</dbReference>
<evidence type="ECO:0000259" key="1">
    <source>
        <dbReference type="PROSITE" id="PS50181"/>
    </source>
</evidence>
<dbReference type="PANTHER" id="PTHR34223:SF59">
    <property type="entry name" value="F-BOX DOMAIN-CONTAINING PROTEIN"/>
    <property type="match status" value="1"/>
</dbReference>
<dbReference type="OrthoDB" id="1933116at2759"/>
<dbReference type="Pfam" id="PF00646">
    <property type="entry name" value="F-box"/>
    <property type="match status" value="1"/>
</dbReference>
<dbReference type="CDD" id="cd22160">
    <property type="entry name" value="F-box_AtFBL13-like"/>
    <property type="match status" value="1"/>
</dbReference>